<keyword evidence="2" id="KW-0812">Transmembrane</keyword>
<comment type="caution">
    <text evidence="3">The sequence shown here is derived from an EMBL/GenBank/DDBJ whole genome shotgun (WGS) entry which is preliminary data.</text>
</comment>
<name>A0A8J3AIB2_9BACI</name>
<evidence type="ECO:0000256" key="1">
    <source>
        <dbReference type="SAM" id="Coils"/>
    </source>
</evidence>
<organism evidence="3 4">
    <name type="scientific">Gottfriedia solisilvae</name>
    <dbReference type="NCBI Taxonomy" id="1516104"/>
    <lineage>
        <taxon>Bacteria</taxon>
        <taxon>Bacillati</taxon>
        <taxon>Bacillota</taxon>
        <taxon>Bacilli</taxon>
        <taxon>Bacillales</taxon>
        <taxon>Bacillaceae</taxon>
        <taxon>Gottfriedia</taxon>
    </lineage>
</organism>
<gene>
    <name evidence="3" type="ORF">GCM10007380_02550</name>
</gene>
<protein>
    <recommendedName>
        <fullName evidence="5">DUF4083 domain-containing protein</fullName>
    </recommendedName>
</protein>
<feature type="coiled-coil region" evidence="1">
    <location>
        <begin position="39"/>
        <end position="66"/>
    </location>
</feature>
<dbReference type="Proteomes" id="UP000626244">
    <property type="component" value="Unassembled WGS sequence"/>
</dbReference>
<evidence type="ECO:0000313" key="3">
    <source>
        <dbReference type="EMBL" id="GGI10389.1"/>
    </source>
</evidence>
<evidence type="ECO:0000256" key="2">
    <source>
        <dbReference type="SAM" id="Phobius"/>
    </source>
</evidence>
<proteinExistence type="predicted"/>
<feature type="transmembrane region" description="Helical" evidence="2">
    <location>
        <begin position="12"/>
        <end position="37"/>
    </location>
</feature>
<keyword evidence="2" id="KW-1133">Transmembrane helix</keyword>
<evidence type="ECO:0000313" key="4">
    <source>
        <dbReference type="Proteomes" id="UP000626244"/>
    </source>
</evidence>
<sequence>MINAGIAYGDIVFQLILLILLILLFVFISLFLMNYIIKGVKKNKQLDEMNRKLDELIKKSEKENMK</sequence>
<evidence type="ECO:0008006" key="5">
    <source>
        <dbReference type="Google" id="ProtNLM"/>
    </source>
</evidence>
<dbReference type="AlphaFoldDB" id="A0A8J3AIB2"/>
<keyword evidence="1" id="KW-0175">Coiled coil</keyword>
<keyword evidence="2" id="KW-0472">Membrane</keyword>
<dbReference type="Pfam" id="PF13314">
    <property type="entry name" value="DUF4083"/>
    <property type="match status" value="1"/>
</dbReference>
<dbReference type="OrthoDB" id="9943604at2"/>
<dbReference type="InterPro" id="IPR025143">
    <property type="entry name" value="DUF4083"/>
</dbReference>
<dbReference type="RefSeq" id="WP_158093321.1">
    <property type="nucleotide sequence ID" value="NZ_BMHB01000001.1"/>
</dbReference>
<accession>A0A8J3AIB2</accession>
<keyword evidence="4" id="KW-1185">Reference proteome</keyword>
<dbReference type="EMBL" id="BMHB01000001">
    <property type="protein sequence ID" value="GGI10389.1"/>
    <property type="molecule type" value="Genomic_DNA"/>
</dbReference>
<reference evidence="4" key="1">
    <citation type="journal article" date="2019" name="Int. J. Syst. Evol. Microbiol.">
        <title>The Global Catalogue of Microorganisms (GCM) 10K type strain sequencing project: providing services to taxonomists for standard genome sequencing and annotation.</title>
        <authorList>
            <consortium name="The Broad Institute Genomics Platform"/>
            <consortium name="The Broad Institute Genome Sequencing Center for Infectious Disease"/>
            <person name="Wu L."/>
            <person name="Ma J."/>
        </authorList>
    </citation>
    <scope>NUCLEOTIDE SEQUENCE [LARGE SCALE GENOMIC DNA]</scope>
    <source>
        <strain evidence="4">CGMCC 1.14993</strain>
    </source>
</reference>